<accession>A0A448XIG8</accession>
<evidence type="ECO:0000256" key="1">
    <source>
        <dbReference type="SAM" id="MobiDB-lite"/>
    </source>
</evidence>
<evidence type="ECO:0000313" key="2">
    <source>
        <dbReference type="EMBL" id="VEL37433.1"/>
    </source>
</evidence>
<gene>
    <name evidence="2" type="ORF">PXEA_LOCUS30873</name>
</gene>
<dbReference type="AlphaFoldDB" id="A0A448XIG8"/>
<dbReference type="Proteomes" id="UP000784294">
    <property type="component" value="Unassembled WGS sequence"/>
</dbReference>
<evidence type="ECO:0000313" key="3">
    <source>
        <dbReference type="Proteomes" id="UP000784294"/>
    </source>
</evidence>
<feature type="region of interest" description="Disordered" evidence="1">
    <location>
        <begin position="1"/>
        <end position="48"/>
    </location>
</feature>
<reference evidence="2" key="1">
    <citation type="submission" date="2018-11" db="EMBL/GenBank/DDBJ databases">
        <authorList>
            <consortium name="Pathogen Informatics"/>
        </authorList>
    </citation>
    <scope>NUCLEOTIDE SEQUENCE</scope>
</reference>
<dbReference type="EMBL" id="CAAALY010254961">
    <property type="protein sequence ID" value="VEL37433.1"/>
    <property type="molecule type" value="Genomic_DNA"/>
</dbReference>
<organism evidence="2 3">
    <name type="scientific">Protopolystoma xenopodis</name>
    <dbReference type="NCBI Taxonomy" id="117903"/>
    <lineage>
        <taxon>Eukaryota</taxon>
        <taxon>Metazoa</taxon>
        <taxon>Spiralia</taxon>
        <taxon>Lophotrochozoa</taxon>
        <taxon>Platyhelminthes</taxon>
        <taxon>Monogenea</taxon>
        <taxon>Polyopisthocotylea</taxon>
        <taxon>Polystomatidea</taxon>
        <taxon>Polystomatidae</taxon>
        <taxon>Protopolystoma</taxon>
    </lineage>
</organism>
<keyword evidence="3" id="KW-1185">Reference proteome</keyword>
<proteinExistence type="predicted"/>
<sequence>MFPVGRSVGPSVGRLVSRPASRPAGQPASQPVGQLVDGRQDWPDGAACRLSASDNLPLEGANETVIVEGLRTAWALIRASTDGPTGTDSSVEASLQSRTPQALLRPATLSWPRLAHLPAGGDVGRCREAVGCRVL</sequence>
<protein>
    <submittedName>
        <fullName evidence="2">Uncharacterized protein</fullName>
    </submittedName>
</protein>
<comment type="caution">
    <text evidence="2">The sequence shown here is derived from an EMBL/GenBank/DDBJ whole genome shotgun (WGS) entry which is preliminary data.</text>
</comment>
<name>A0A448XIG8_9PLAT</name>